<gene>
    <name evidence="1" type="ORF">L3Q82_015594</name>
</gene>
<keyword evidence="2" id="KW-1185">Reference proteome</keyword>
<evidence type="ECO:0000313" key="2">
    <source>
        <dbReference type="Proteomes" id="UP000831701"/>
    </source>
</evidence>
<sequence>KVLKFPFPQQKKQHRHPVSLQLQSYFAACEDETPAIRNHDRVLQRLCEHLDHALLYGLQDISSGYWVLVLHFTRREAVRQIDELQHIATNLGRSRAWLYLALSESSLESYLRLFQENQGLLQKYYFKNALVCSHDHLTLFLTLVSGLEFIRFDLELDVPYLDVAPYMPEYYKPQNLLDFEERLPSSDSLSLHSFTSLTSTNLEWDDSAIAPSSEDYDFGDIFPVLQSLPSADWEEGDLTDQASCPRSSGSDPQTVISDTLVLSSGTVKVKVATHSPHSPTSRHNPFNEDSDTNTTNTSADVTPVHVASRHSTTAGDDTESTCNELEVIRVAKRRKPAKKRRGKGSTDSSSSIHNSVSSEHMEMDNSLLASEDVDSLNCNELDAEAELRRSRVGSEVMEERDEDGGEGLLRLPEMTDTSMDAVGQPLRDVMDQLNGALDREEVWEHREEGEEKNGEGCDQGPRPPVQQPFREDSGGEPPDPAPGETCLSPLATDFLQASPAATDLCCFTPLSPDSTPTGGGHYDSTEHRESQTLSGGLEDEGEAKAAAGQEPELKTGKEDSKVGEETDNNTATEETEHLLEEKLSPSETSHPAEFKVDNNHLLLLMIHVFRENEEQLFKMLRMSTGHMEGDLQPLYLLLTDCYIYLLRKGAAEKPYTVEDAVSYNELDYLSVGLDQQTVTVVCTNRRRKFLLDTADASLTLWFLSVLKSAMVKGCREPPYPSVLTDATMEKLALTKFVSQESHCEVSEVSIQLYSLVHWEDPMDMNLSPQGTSSKSGGLSSTKEGTLQYRAGTTYLGKELWKSCYLVLSNGILYLYAERTDVTPLLSVTMGGEHCGGCRRSNSTERPHAFQVILTERPPLELSANNEQDMADWMQLLCQSVSKGVIPQGVAPTPCIPCCLVMTDRKLLTCHQDCQTSFFRSLGIADICDVTAVSLEADKEYCVIEFAADRTQFLPPWVLYFSGCEERNRLLEALDNTWKAIFQVLPLAVHLVYLHVCRHYTQVDLPHREVMDPSVQKRCETVFLPVTSRATGPFVILLIMLRKDSELLKGDREVLLDLDYGGESQSTNRYGTLQNGSFIPPRYLSAAADDEDVNADDPIYIHCNTRGSQPVPQLGNYFRDGRTKIDFVLVWEVRSRRKRRGKRKSEAPGEEGEDVLTEENSRSERKRAQLAQWREKFVQNVESAGLLMEKEETANEKKTIHFLKLSAPWDVLVYYAEELCVRAPLQVSAADLLHVLGWFAAECKAAGMRISTSKSEAMVLNRKRVACPLWVGGEVLPQVEEFKYLGVLFTSEGKMEREIDRWIGAASAVMRSVYRIVVVKKKELEVERQSSRFTGQSTFPPSPMVMNFGEVFQAYPTGRRPGEDPGHAGETMSRLAWEHLKGPPGRAGGSVWGEGSLGISAQTAASCDPAQPNLDLNTSARVLSRLCIPNVMMESVPNRPLDYYTCAFRKSKMNRFLGCDNHDTYFTNTQRHRIVYEILARTVYGKRKRAEVGVDRLVNEGVYTAAFPLHEGPFQLPKYEIRPDELNQRQILYQYWARWFKWYKYQPLDHIREYFGEKIAFYFAWLGFYTAWLLPAAVVGTLVFVSGVMSMSTNTPAKEICNSGSSYLMCPLCNTCKAWNMSEICTMAKLGYLFDHPGTVLFSVFMSFWAVTFLEYWKRKMATLAHHWDCMDFHEEEERPRPEFAAMAPTMEQNPVTGVKEPYFPEKTRLSRMFTGSMVIIMMLCVVMIFLVTVVMCRGIISVMMFHTGSPVLRTEAGTIANISSSIVNLGLILLMGRVYTALAEQLTKWEMHRTQTQYDNAFIFKVFIFQFVNFYSSPFYVAFFKGRFVGYPTNYGTLFGMRNEDCGPGGCLIELAEQLFIIMVGKQLINNVQEFIIPKVKAWRQKRTLAKVLGNKTSREPRRWEEDYQLVECEGLFEEYLEMGNAAVWVHHNLRGSVPPRSTLRPPKQLGGDPSGRPQAFLIAFTSDFLPRLLYQYKFDDDFNGYVNFTLAYAPLNYTEYPMCRYKAYRDNNGNYTLFYWELLAVRLGFIIAFEHVVFFVLRAIDWIVPDVPESLELKIKRERYLAKQALAENQEALLVSRGRGAAPATPGTSSPVILLKSECGWMTAGEYFTKTGILLGETRSGEASLHLVTFNQRLMESPTLAFRYSQSQSVTPEGGDITDWLQSKQLQHSFIPHYEDVSEIQIQSLCPCVRSAMLPGYGFSPFPDFQPHLHAFRCRGESPSMWIPGSGESQSLNEAQEDRPLLHPCHHKHVAVCQQETLAFIELQPPVTPKLNGLGSPRPTVIPDTQYTTHSPPLNGFRHTLNELNDMQNGCHRTDNEHETMLNFNSHTPAGDNELECHNGVRTFLQKQTEKPRTVTTVCRPLHAALSLPLSLPLSSLYTNRDSWESQLPCSPSSPEGLGFQRPDSYQPQRRTSQGSLKEKSIRRKMQVYSPDSQGDESLSSPILDADYIFPGPFASFLEEDLSGLSSLEAISSPSSTDSVSDLPNLSHSDIFNLPAEPLQIIEDSIPGLGEDRRGVETSSATGGSFLSRSRQGDQERRRFSASELISRLQLSQRKNSFTLKLGKSLSARVASRDKQSSNSLSPNPDYKSNTKHRSSGGSSDSAPHSPVGPAPSLPSSDNGMPLHRWSTKLGMRKKSIEEDFGILPTVASSNRLSRFLPSSILYQEYSDVAINREIQRQQGKEPGTEDEGLRDEGSDGTPSPSNLSPSSSFRSSRGSAFALWQDIPDVRTSGQLDNFSNEERKLQEAKFELVTSEASYIRSLTIAVDHFMLSQELAECLGAQDKQWLFSKLPEVKDVSERFLQDLEHRLEEDILRFDVCDIVLDHCPALRRVYLPYVTNQAYQEQTYQRLLHENPRFPSILARLEEDPICQRLPLTSFLILPFQRITRLKMLVENILKRTTPGSRDEDTATKAFNELKKIIKECNSSVQSMKRMEELIHLNKKINFEGKIFPLISQSRWLVKHGELLEVDTQMMSISGSKLKLPTKPVYLHLFNDCLLLSRRKDTWKFMVFVHAKIGELKVKDLSQKLQGISGFIFHLQLCEGQQLKHQILLKSHTESGKQRWITAMFPSDPLEDIEQANENDDISQVQCIKSYQAQEHDELTLEKADILHAKTITSD</sequence>
<proteinExistence type="predicted"/>
<feature type="non-terminal residue" evidence="1">
    <location>
        <position position="1"/>
    </location>
</feature>
<protein>
    <submittedName>
        <fullName evidence="1">Uncharacterized protein</fullName>
    </submittedName>
</protein>
<feature type="non-terminal residue" evidence="1">
    <location>
        <position position="3122"/>
    </location>
</feature>
<evidence type="ECO:0000313" key="1">
    <source>
        <dbReference type="EMBL" id="KAI3357126.1"/>
    </source>
</evidence>
<organism evidence="1 2">
    <name type="scientific">Scortum barcoo</name>
    <name type="common">barcoo grunter</name>
    <dbReference type="NCBI Taxonomy" id="214431"/>
    <lineage>
        <taxon>Eukaryota</taxon>
        <taxon>Metazoa</taxon>
        <taxon>Chordata</taxon>
        <taxon>Craniata</taxon>
        <taxon>Vertebrata</taxon>
        <taxon>Euteleostomi</taxon>
        <taxon>Actinopterygii</taxon>
        <taxon>Neopterygii</taxon>
        <taxon>Teleostei</taxon>
        <taxon>Neoteleostei</taxon>
        <taxon>Acanthomorphata</taxon>
        <taxon>Eupercaria</taxon>
        <taxon>Centrarchiformes</taxon>
        <taxon>Terapontoidei</taxon>
        <taxon>Terapontidae</taxon>
        <taxon>Scortum</taxon>
    </lineage>
</organism>
<dbReference type="Proteomes" id="UP000831701">
    <property type="component" value="Chromosome 19"/>
</dbReference>
<name>A0ACB8VNR5_9TELE</name>
<reference evidence="1" key="1">
    <citation type="submission" date="2022-04" db="EMBL/GenBank/DDBJ databases">
        <title>Jade perch genome.</title>
        <authorList>
            <person name="Chao B."/>
        </authorList>
    </citation>
    <scope>NUCLEOTIDE SEQUENCE</scope>
    <source>
        <strain evidence="1">CB-2022</strain>
    </source>
</reference>
<dbReference type="EMBL" id="CM041549">
    <property type="protein sequence ID" value="KAI3357126.1"/>
    <property type="molecule type" value="Genomic_DNA"/>
</dbReference>
<accession>A0ACB8VNR5</accession>
<comment type="caution">
    <text evidence="1">The sequence shown here is derived from an EMBL/GenBank/DDBJ whole genome shotgun (WGS) entry which is preliminary data.</text>
</comment>